<name>A0A382LVM6_9ZZZZ</name>
<dbReference type="InterPro" id="IPR042098">
    <property type="entry name" value="TauD-like_sf"/>
</dbReference>
<proteinExistence type="predicted"/>
<dbReference type="AlphaFoldDB" id="A0A382LVM6"/>
<feature type="non-terminal residue" evidence="2">
    <location>
        <position position="1"/>
    </location>
</feature>
<dbReference type="Gene3D" id="3.60.130.10">
    <property type="entry name" value="Clavaminate synthase-like"/>
    <property type="match status" value="1"/>
</dbReference>
<dbReference type="EMBL" id="UINC01089032">
    <property type="protein sequence ID" value="SVC39775.1"/>
    <property type="molecule type" value="Genomic_DNA"/>
</dbReference>
<protein>
    <submittedName>
        <fullName evidence="2">Uncharacterized protein</fullName>
    </submittedName>
</protein>
<keyword evidence="1" id="KW-0560">Oxidoreductase</keyword>
<sequence>VLQERFIYRHKYIVGDVAMWDTFQTLHSGSKIDVASCEEDSRLLWRISVRGKPDIYN</sequence>
<dbReference type="SUPFAM" id="SSF51197">
    <property type="entry name" value="Clavaminate synthase-like"/>
    <property type="match status" value="1"/>
</dbReference>
<evidence type="ECO:0000313" key="2">
    <source>
        <dbReference type="EMBL" id="SVC39775.1"/>
    </source>
</evidence>
<organism evidence="2">
    <name type="scientific">marine metagenome</name>
    <dbReference type="NCBI Taxonomy" id="408172"/>
    <lineage>
        <taxon>unclassified sequences</taxon>
        <taxon>metagenomes</taxon>
        <taxon>ecological metagenomes</taxon>
    </lineage>
</organism>
<reference evidence="2" key="1">
    <citation type="submission" date="2018-05" db="EMBL/GenBank/DDBJ databases">
        <authorList>
            <person name="Lanie J.A."/>
            <person name="Ng W.-L."/>
            <person name="Kazmierczak K.M."/>
            <person name="Andrzejewski T.M."/>
            <person name="Davidsen T.M."/>
            <person name="Wayne K.J."/>
            <person name="Tettelin H."/>
            <person name="Glass J.I."/>
            <person name="Rusch D."/>
            <person name="Podicherti R."/>
            <person name="Tsui H.-C.T."/>
            <person name="Winkler M.E."/>
        </authorList>
    </citation>
    <scope>NUCLEOTIDE SEQUENCE</scope>
</reference>
<evidence type="ECO:0000256" key="1">
    <source>
        <dbReference type="ARBA" id="ARBA00023002"/>
    </source>
</evidence>
<gene>
    <name evidence="2" type="ORF">METZ01_LOCUS292629</name>
</gene>
<dbReference type="GO" id="GO:0016491">
    <property type="term" value="F:oxidoreductase activity"/>
    <property type="evidence" value="ECO:0007669"/>
    <property type="project" value="UniProtKB-KW"/>
</dbReference>
<accession>A0A382LVM6</accession>